<dbReference type="PROSITE" id="PS51352">
    <property type="entry name" value="THIOREDOXIN_2"/>
    <property type="match status" value="1"/>
</dbReference>
<evidence type="ECO:0000256" key="2">
    <source>
        <dbReference type="ARBA" id="ARBA00022448"/>
    </source>
</evidence>
<feature type="domain" description="Thioredoxin" evidence="7">
    <location>
        <begin position="8"/>
        <end position="152"/>
    </location>
</feature>
<dbReference type="SUPFAM" id="SSF52833">
    <property type="entry name" value="Thioredoxin-like"/>
    <property type="match status" value="1"/>
</dbReference>
<dbReference type="Proteomes" id="UP000293719">
    <property type="component" value="Chromosome"/>
</dbReference>
<dbReference type="RefSeq" id="WP_131617809.1">
    <property type="nucleotide sequence ID" value="NZ_CP036532.1"/>
</dbReference>
<proteinExistence type="inferred from homology"/>
<dbReference type="PANTHER" id="PTHR45663:SF11">
    <property type="entry name" value="GEO12009P1"/>
    <property type="match status" value="1"/>
</dbReference>
<evidence type="ECO:0000256" key="6">
    <source>
        <dbReference type="NCBIfam" id="TIGR01068"/>
    </source>
</evidence>
<dbReference type="EMBL" id="CP036532">
    <property type="protein sequence ID" value="QBK32167.1"/>
    <property type="molecule type" value="Genomic_DNA"/>
</dbReference>
<reference evidence="8 9" key="1">
    <citation type="journal article" date="2017" name="Int. J. Syst. Evol. Microbiol.">
        <title>Roseitalea porphyridii gen. nov., sp. nov., isolated from a red alga, and reclassification of Hoeflea suaedae Chung et al. 2013 as Pseudohoeflea suaedae gen. nov., comb. nov.</title>
        <authorList>
            <person name="Hyeon J.W."/>
            <person name="Jeong S.E."/>
            <person name="Baek K."/>
            <person name="Jeon C.O."/>
        </authorList>
    </citation>
    <scope>NUCLEOTIDE SEQUENCE [LARGE SCALE GENOMIC DNA]</scope>
    <source>
        <strain evidence="8 9">MA7-20</strain>
    </source>
</reference>
<dbReference type="InterPro" id="IPR013766">
    <property type="entry name" value="Thioredoxin_domain"/>
</dbReference>
<dbReference type="SUPFAM" id="SSF48452">
    <property type="entry name" value="TPR-like"/>
    <property type="match status" value="1"/>
</dbReference>
<dbReference type="Pfam" id="PF14559">
    <property type="entry name" value="TPR_19"/>
    <property type="match status" value="1"/>
</dbReference>
<dbReference type="Gene3D" id="1.25.40.10">
    <property type="entry name" value="Tetratricopeptide repeat domain"/>
    <property type="match status" value="2"/>
</dbReference>
<dbReference type="InterPro" id="IPR005746">
    <property type="entry name" value="Thioredoxin"/>
</dbReference>
<dbReference type="PROSITE" id="PS00194">
    <property type="entry name" value="THIOREDOXIN_1"/>
    <property type="match status" value="1"/>
</dbReference>
<dbReference type="AlphaFoldDB" id="A0A4P6V3T9"/>
<dbReference type="KEGG" id="rpod:E0E05_17210"/>
<dbReference type="GO" id="GO:0045454">
    <property type="term" value="P:cell redox homeostasis"/>
    <property type="evidence" value="ECO:0007669"/>
    <property type="project" value="TreeGrafter"/>
</dbReference>
<dbReference type="GO" id="GO:0015035">
    <property type="term" value="F:protein-disulfide reductase activity"/>
    <property type="evidence" value="ECO:0007669"/>
    <property type="project" value="UniProtKB-UniRule"/>
</dbReference>
<keyword evidence="3" id="KW-0249">Electron transport</keyword>
<dbReference type="Gene3D" id="3.40.30.10">
    <property type="entry name" value="Glutaredoxin"/>
    <property type="match status" value="1"/>
</dbReference>
<dbReference type="FunFam" id="3.40.30.10:FF:000001">
    <property type="entry name" value="Thioredoxin"/>
    <property type="match status" value="1"/>
</dbReference>
<keyword evidence="4" id="KW-1015">Disulfide bond</keyword>
<dbReference type="OrthoDB" id="9790390at2"/>
<keyword evidence="9" id="KW-1185">Reference proteome</keyword>
<keyword evidence="2" id="KW-0813">Transport</keyword>
<organism evidence="8 9">
    <name type="scientific">Roseitalea porphyridii</name>
    <dbReference type="NCBI Taxonomy" id="1852022"/>
    <lineage>
        <taxon>Bacteria</taxon>
        <taxon>Pseudomonadati</taxon>
        <taxon>Pseudomonadota</taxon>
        <taxon>Alphaproteobacteria</taxon>
        <taxon>Hyphomicrobiales</taxon>
        <taxon>Ahrensiaceae</taxon>
        <taxon>Roseitalea</taxon>
    </lineage>
</organism>
<dbReference type="Pfam" id="PF14561">
    <property type="entry name" value="TPR_20"/>
    <property type="match status" value="1"/>
</dbReference>
<name>A0A4P6V3T9_9HYPH</name>
<sequence length="335" mass="35401">MTSNDNPFAAGGNAPAYGSQTVEFGAGTAGGDPAANPLAPAGGALIKETSTAEFQNDVIAESRNQPVLIDFWAPWCGPCKQLTPVLEAAVRKAGGKVKLVKMNIDEHPAIPGQMGIQSIPAVLAFVDGQPVDGFMGAQPESQVQAFIEKLIKTSGGGAQGAAIAEALDQAAQAAAAGDINGAAQIYAMVLQQEPENATAYGGMAGLMADHGQEDRARQMLDQAPETMREAPELQAVRTKLELADKVAQIGDPAALEARLADDPGDHDARFDLAQILNAQGDRDGAAEQLLEIMKADREWREDGARLELLKFFEAWGQTDPATVRARRKLSTMLFR</sequence>
<dbReference type="InterPro" id="IPR011990">
    <property type="entry name" value="TPR-like_helical_dom_sf"/>
</dbReference>
<evidence type="ECO:0000256" key="5">
    <source>
        <dbReference type="ARBA" id="ARBA00023284"/>
    </source>
</evidence>
<dbReference type="GO" id="GO:0006950">
    <property type="term" value="P:response to stress"/>
    <property type="evidence" value="ECO:0007669"/>
    <property type="project" value="UniProtKB-ARBA"/>
</dbReference>
<protein>
    <recommendedName>
        <fullName evidence="6">Thioredoxin</fullName>
    </recommendedName>
</protein>
<dbReference type="Pfam" id="PF00085">
    <property type="entry name" value="Thioredoxin"/>
    <property type="match status" value="1"/>
</dbReference>
<dbReference type="GeneID" id="90769044"/>
<gene>
    <name evidence="8" type="primary">trxA</name>
    <name evidence="8" type="ORF">E0E05_17210</name>
</gene>
<dbReference type="InterPro" id="IPR036249">
    <property type="entry name" value="Thioredoxin-like_sf"/>
</dbReference>
<dbReference type="CDD" id="cd02947">
    <property type="entry name" value="TRX_family"/>
    <property type="match status" value="1"/>
</dbReference>
<evidence type="ECO:0000256" key="1">
    <source>
        <dbReference type="ARBA" id="ARBA00008987"/>
    </source>
</evidence>
<dbReference type="GO" id="GO:0005829">
    <property type="term" value="C:cytosol"/>
    <property type="evidence" value="ECO:0007669"/>
    <property type="project" value="TreeGrafter"/>
</dbReference>
<dbReference type="PANTHER" id="PTHR45663">
    <property type="entry name" value="GEO12009P1"/>
    <property type="match status" value="1"/>
</dbReference>
<dbReference type="NCBIfam" id="TIGR01068">
    <property type="entry name" value="thioredoxin"/>
    <property type="match status" value="1"/>
</dbReference>
<accession>A0A4P6V3T9</accession>
<evidence type="ECO:0000313" key="9">
    <source>
        <dbReference type="Proteomes" id="UP000293719"/>
    </source>
</evidence>
<evidence type="ECO:0000256" key="4">
    <source>
        <dbReference type="ARBA" id="ARBA00023157"/>
    </source>
</evidence>
<dbReference type="InterPro" id="IPR017937">
    <property type="entry name" value="Thioredoxin_CS"/>
</dbReference>
<keyword evidence="5" id="KW-0676">Redox-active center</keyword>
<comment type="similarity">
    <text evidence="1">Belongs to the thioredoxin family.</text>
</comment>
<evidence type="ECO:0000256" key="3">
    <source>
        <dbReference type="ARBA" id="ARBA00022982"/>
    </source>
</evidence>
<dbReference type="PRINTS" id="PR00421">
    <property type="entry name" value="THIOREDOXIN"/>
</dbReference>
<evidence type="ECO:0000313" key="8">
    <source>
        <dbReference type="EMBL" id="QBK32167.1"/>
    </source>
</evidence>
<evidence type="ECO:0000259" key="7">
    <source>
        <dbReference type="PROSITE" id="PS51352"/>
    </source>
</evidence>